<sequence>MNDMFIKSREIGKPFKLSRRGFIGASLGALALGVVVPAGRARAQAAQAVVPGTRVSAFIEIRPDSTVLFRSAFIEGGQGIFTAMAQIVGEELDVDPANFTVEGAPPGPDYLLIGGARFTGGSMSVRMSYDAMRKLGASARMMLMQAAATQLDVPVAELSTEPGRVLHAKSGRSIPYGELVDAAAGLPVPEEVALRDSTDFRWIGKPVGRLDAHDKSTGKAQYSIDLKVDGMLYAAVQHSPHLGGEPDSLQNEAEVAGMPGVHSVHRLPGAVAVVANSWWRARMAVEALQVTWTEPAPDVSRAMPADFSTEAHLAALKAAPGDGIAFEEEGDVSAALAGAAKVVEASYDAPYLAHGQLEPPSALVRWNEDGTLELWAPNQAPEMFQAHAAKVADIEPGQVIVHSPLLGGFFGRHFLYETANPFPQAILLSKAVGRPIKLIWSREEEFLRDALRPMSAVRFRAGLDADGLPVALHAVSAGEGPAGRWFGRDPDKVDSTAVEGIAGKVYAIKNRRVGHIHVDDPAIIGFWRSVGHSMNDFFYETFFDEMADVGGHDPYELRHRLLADSPRHRNLLEAVAELAGGWKRGPFEAEDGSRRARGVAMASPFGSEVATIAEVSIQQGQIVVHDIWVAIDPGSIVNPAIIEAQVNSAVALGLSSALLEEVVYVDGVPQARNYDGYPILTPDQMPRVHVRIVESGAPMGGIGEPGVPGVPPAVANAVSTLTGRRVRSLPLSKFSLEEGGAT</sequence>
<organism evidence="2 3">
    <name type="scientific">Paracoccus kondratievae</name>
    <dbReference type="NCBI Taxonomy" id="135740"/>
    <lineage>
        <taxon>Bacteria</taxon>
        <taxon>Pseudomonadati</taxon>
        <taxon>Pseudomonadota</taxon>
        <taxon>Alphaproteobacteria</taxon>
        <taxon>Rhodobacterales</taxon>
        <taxon>Paracoccaceae</taxon>
        <taxon>Paracoccus</taxon>
    </lineage>
</organism>
<comment type="caution">
    <text evidence="2">The sequence shown here is derived from an EMBL/GenBank/DDBJ whole genome shotgun (WGS) entry which is preliminary data.</text>
</comment>
<dbReference type="InterPro" id="IPR052516">
    <property type="entry name" value="N-heterocyclic_Hydroxylase"/>
</dbReference>
<dbReference type="RefSeq" id="WP_271179970.1">
    <property type="nucleotide sequence ID" value="NZ_BSFH01000032.1"/>
</dbReference>
<dbReference type="InterPro" id="IPR046867">
    <property type="entry name" value="AldOxase/xan_DH_MoCoBD2"/>
</dbReference>
<keyword evidence="3" id="KW-1185">Reference proteome</keyword>
<name>A0AAD3RU33_9RHOB</name>
<dbReference type="GO" id="GO:0016491">
    <property type="term" value="F:oxidoreductase activity"/>
    <property type="evidence" value="ECO:0007669"/>
    <property type="project" value="InterPro"/>
</dbReference>
<dbReference type="PANTHER" id="PTHR47495">
    <property type="entry name" value="ALDEHYDE DEHYDROGENASE"/>
    <property type="match status" value="1"/>
</dbReference>
<dbReference type="Pfam" id="PF20256">
    <property type="entry name" value="MoCoBD_2"/>
    <property type="match status" value="2"/>
</dbReference>
<dbReference type="InterPro" id="IPR000674">
    <property type="entry name" value="Ald_Oxase/Xan_DH_a/b"/>
</dbReference>
<dbReference type="Gene3D" id="3.90.1170.50">
    <property type="entry name" value="Aldehyde oxidase/xanthine dehydrogenase, a/b hammerhead"/>
    <property type="match status" value="1"/>
</dbReference>
<dbReference type="Pfam" id="PF02738">
    <property type="entry name" value="MoCoBD_1"/>
    <property type="match status" value="1"/>
</dbReference>
<dbReference type="AlphaFoldDB" id="A0AAD3RU33"/>
<accession>A0AAD3RU33</accession>
<reference evidence="2" key="1">
    <citation type="journal article" date="2014" name="Int. J. Syst. Evol. Microbiol.">
        <title>Complete genome sequence of Corynebacterium casei LMG S-19264T (=DSM 44701T), isolated from a smear-ripened cheese.</title>
        <authorList>
            <consortium name="US DOE Joint Genome Institute (JGI-PGF)"/>
            <person name="Walter F."/>
            <person name="Albersmeier A."/>
            <person name="Kalinowski J."/>
            <person name="Ruckert C."/>
        </authorList>
    </citation>
    <scope>NUCLEOTIDE SEQUENCE</scope>
    <source>
        <strain evidence="2">VKM B-2222</strain>
    </source>
</reference>
<feature type="domain" description="Aldehyde oxidase/xanthine dehydrogenase a/b hammerhead" evidence="1">
    <location>
        <begin position="217"/>
        <end position="296"/>
    </location>
</feature>
<proteinExistence type="predicted"/>
<dbReference type="InterPro" id="IPR037165">
    <property type="entry name" value="AldOxase/xan_DH_Mopterin-bd_sf"/>
</dbReference>
<reference evidence="2" key="2">
    <citation type="submission" date="2023-01" db="EMBL/GenBank/DDBJ databases">
        <authorList>
            <person name="Sun Q."/>
            <person name="Evtushenko L."/>
        </authorList>
    </citation>
    <scope>NUCLEOTIDE SEQUENCE</scope>
    <source>
        <strain evidence="2">VKM B-2222</strain>
    </source>
</reference>
<dbReference type="Gene3D" id="3.30.365.10">
    <property type="entry name" value="Aldehyde oxidase/xanthine dehydrogenase, molybdopterin binding domain"/>
    <property type="match status" value="4"/>
</dbReference>
<evidence type="ECO:0000313" key="2">
    <source>
        <dbReference type="EMBL" id="GLK65158.1"/>
    </source>
</evidence>
<dbReference type="InterPro" id="IPR012368">
    <property type="entry name" value="OxRdtase_Mopterin-bd_su_IorB"/>
</dbReference>
<dbReference type="PIRSF" id="PIRSF036389">
    <property type="entry name" value="IOR_B"/>
    <property type="match status" value="1"/>
</dbReference>
<protein>
    <submittedName>
        <fullName evidence="2">Oxidoreductase</fullName>
    </submittedName>
</protein>
<dbReference type="PROSITE" id="PS51318">
    <property type="entry name" value="TAT"/>
    <property type="match status" value="1"/>
</dbReference>
<dbReference type="InterPro" id="IPR036856">
    <property type="entry name" value="Ald_Oxase/Xan_DH_a/b_sf"/>
</dbReference>
<dbReference type="PANTHER" id="PTHR47495:SF2">
    <property type="entry name" value="ALDEHYDE DEHYDROGENASE"/>
    <property type="match status" value="1"/>
</dbReference>
<dbReference type="SMART" id="SM01008">
    <property type="entry name" value="Ald_Xan_dh_C"/>
    <property type="match status" value="1"/>
</dbReference>
<dbReference type="SUPFAM" id="SSF56003">
    <property type="entry name" value="Molybdenum cofactor-binding domain"/>
    <property type="match status" value="2"/>
</dbReference>
<dbReference type="Proteomes" id="UP001143349">
    <property type="component" value="Unassembled WGS sequence"/>
</dbReference>
<dbReference type="InterPro" id="IPR006311">
    <property type="entry name" value="TAT_signal"/>
</dbReference>
<dbReference type="SUPFAM" id="SSF54665">
    <property type="entry name" value="CO dehydrogenase molybdoprotein N-domain-like"/>
    <property type="match status" value="1"/>
</dbReference>
<evidence type="ECO:0000313" key="3">
    <source>
        <dbReference type="Proteomes" id="UP001143349"/>
    </source>
</evidence>
<dbReference type="EMBL" id="BSFH01000032">
    <property type="protein sequence ID" value="GLK65158.1"/>
    <property type="molecule type" value="Genomic_DNA"/>
</dbReference>
<dbReference type="InterPro" id="IPR008274">
    <property type="entry name" value="AldOxase/xan_DH_MoCoBD1"/>
</dbReference>
<evidence type="ECO:0000259" key="1">
    <source>
        <dbReference type="SMART" id="SM01008"/>
    </source>
</evidence>
<gene>
    <name evidence="2" type="ORF">GCM10017635_26290</name>
</gene>